<dbReference type="InterPro" id="IPR014054">
    <property type="entry name" value="Phage_regulatory_Rha"/>
</dbReference>
<evidence type="ECO:0000313" key="2">
    <source>
        <dbReference type="EMBL" id="WCI99814.1"/>
    </source>
</evidence>
<organism evidence="2 3">
    <name type="scientific">Escherichia phage vB_EcoS-UDF157lw</name>
    <dbReference type="NCBI Taxonomy" id="3024423"/>
    <lineage>
        <taxon>Viruses</taxon>
        <taxon>Duplodnaviria</taxon>
        <taxon>Heunggongvirae</taxon>
        <taxon>Uroviricota</taxon>
        <taxon>Caudoviricetes</taxon>
        <taxon>Drexlerviridae</taxon>
        <taxon>Rogunavirinae</taxon>
        <taxon>Rogunavirus</taxon>
        <taxon>Rogunavirus UDF157w</taxon>
    </lineage>
</organism>
<proteinExistence type="predicted"/>
<feature type="region of interest" description="Disordered" evidence="1">
    <location>
        <begin position="83"/>
        <end position="103"/>
    </location>
</feature>
<dbReference type="Proteomes" id="UP001216277">
    <property type="component" value="Segment"/>
</dbReference>
<evidence type="ECO:0000313" key="3">
    <source>
        <dbReference type="Proteomes" id="UP001216277"/>
    </source>
</evidence>
<evidence type="ECO:0000256" key="1">
    <source>
        <dbReference type="SAM" id="MobiDB-lite"/>
    </source>
</evidence>
<gene>
    <name evidence="2" type="ORF">UDF157lw_00038</name>
</gene>
<keyword evidence="3" id="KW-1185">Reference proteome</keyword>
<sequence>MVIVHSPAAVVLLLMQKNAPQNPGVKIIQPQKREMIGMNLINIDENVTMSSLEIAELTGKRHDNVVRDIREMLNDNEICSGFSQSHSSNLRSEIQNESRGSNVDRQIKHPFESEYKNSRGQTQPCFNLPYRETMILMVGYNRKVAAKIVDRWLHLERENKLLKEHMKKMVSLDEVKVYKVEAASAKAAQHRAEDNYYAIEKFMFKNMDKCENPAELDEQYFDVKFESNRYHDSQELVYKYQAQLEVACEKLKAKDDLIANLVHKGEPLKLGKK</sequence>
<reference evidence="2 3" key="1">
    <citation type="submission" date="2023-01" db="EMBL/GenBank/DDBJ databases">
        <title>Antimicrobial potential of a new Rogue-like Escherichia coli phage UDF157lw against E. coli O157:H7 biofilm.</title>
        <authorList>
            <person name="Liao Y.-T."/>
            <person name="Ho K.-J."/>
            <person name="Zhang Y."/>
            <person name="Salvador A."/>
            <person name="Wu V.C."/>
        </authorList>
    </citation>
    <scope>NUCLEOTIDE SEQUENCE [LARGE SCALE GENOMIC DNA]</scope>
</reference>
<protein>
    <submittedName>
        <fullName evidence="2">Regulatory protein</fullName>
    </submittedName>
</protein>
<accession>A0AAF0BFD6</accession>
<dbReference type="Pfam" id="PF09669">
    <property type="entry name" value="Phage_pRha"/>
    <property type="match status" value="1"/>
</dbReference>
<name>A0AAF0BFD6_9CAUD</name>
<dbReference type="EMBL" id="OQ243221">
    <property type="protein sequence ID" value="WCI99814.1"/>
    <property type="molecule type" value="Genomic_DNA"/>
</dbReference>